<dbReference type="EMBL" id="QWGB01000005">
    <property type="protein sequence ID" value="RIJ23542.1"/>
    <property type="molecule type" value="Genomic_DNA"/>
</dbReference>
<dbReference type="AlphaFoldDB" id="A0A399R1A6"/>
<dbReference type="Pfam" id="PF07853">
    <property type="entry name" value="DUF1648"/>
    <property type="match status" value="1"/>
</dbReference>
<keyword evidence="1" id="KW-0472">Membrane</keyword>
<feature type="transmembrane region" description="Helical" evidence="1">
    <location>
        <begin position="173"/>
        <end position="192"/>
    </location>
</feature>
<dbReference type="PANTHER" id="PTHR37810:SF5">
    <property type="entry name" value="IMMUNITY PROTEIN SDPI"/>
    <property type="match status" value="1"/>
</dbReference>
<dbReference type="InterPro" id="IPR012867">
    <property type="entry name" value="DUF1648"/>
</dbReference>
<gene>
    <name evidence="3" type="ORF">D1224_04570</name>
</gene>
<dbReference type="GO" id="GO:0009636">
    <property type="term" value="P:response to toxic substance"/>
    <property type="evidence" value="ECO:0007669"/>
    <property type="project" value="TreeGrafter"/>
</dbReference>
<dbReference type="Proteomes" id="UP000265431">
    <property type="component" value="Unassembled WGS sequence"/>
</dbReference>
<dbReference type="RefSeq" id="WP_119378731.1">
    <property type="nucleotide sequence ID" value="NZ_QWGB01000005.1"/>
</dbReference>
<evidence type="ECO:0000313" key="3">
    <source>
        <dbReference type="EMBL" id="RIJ23542.1"/>
    </source>
</evidence>
<evidence type="ECO:0000256" key="1">
    <source>
        <dbReference type="SAM" id="Phobius"/>
    </source>
</evidence>
<keyword evidence="4" id="KW-1185">Reference proteome</keyword>
<feature type="transmembrane region" description="Helical" evidence="1">
    <location>
        <begin position="125"/>
        <end position="144"/>
    </location>
</feature>
<proteinExistence type="predicted"/>
<sequence length="234" mass="25370">MIKTGLIWSGLAIAAMLGSLAWAWSTLPAGVDIPVHWGPNGQADGFATRDKALLILAILPASALFTSVLLAAAPYLDPFKENLRRSRQAYTAIWAGSMVLMAALTAGIALMMIRGASGATDSNEFVRFVMAGCGVLFVIIGNYLPKTRKSFFLGIRTPWTLTSDYTWEKTHRLVGPLYIVAGLIGIVIAFAMSGIWLVFSFVGTVLAVSLFGVAYSWWVWRNANDRDEGADYVV</sequence>
<accession>A0A399R1A6</accession>
<dbReference type="InterPro" id="IPR025962">
    <property type="entry name" value="SdpI/YhfL"/>
</dbReference>
<dbReference type="PANTHER" id="PTHR37810">
    <property type="entry name" value="IMMUNITY PROTEIN SDPI"/>
    <property type="match status" value="1"/>
</dbReference>
<organism evidence="3 4">
    <name type="scientific">Henriciella barbarensis</name>
    <dbReference type="NCBI Taxonomy" id="86342"/>
    <lineage>
        <taxon>Bacteria</taxon>
        <taxon>Pseudomonadati</taxon>
        <taxon>Pseudomonadota</taxon>
        <taxon>Alphaproteobacteria</taxon>
        <taxon>Hyphomonadales</taxon>
        <taxon>Hyphomonadaceae</taxon>
        <taxon>Henriciella</taxon>
    </lineage>
</organism>
<feature type="domain" description="DUF1648" evidence="2">
    <location>
        <begin position="13"/>
        <end position="58"/>
    </location>
</feature>
<dbReference type="Pfam" id="PF13630">
    <property type="entry name" value="SdpI"/>
    <property type="match status" value="1"/>
</dbReference>
<reference evidence="3 4" key="1">
    <citation type="submission" date="2018-08" db="EMBL/GenBank/DDBJ databases">
        <title>Henriciella mobilis sp. nov., isolated from seawater.</title>
        <authorList>
            <person name="Cheng H."/>
            <person name="Wu Y.-H."/>
            <person name="Xu X.-W."/>
            <person name="Guo L.-L."/>
        </authorList>
    </citation>
    <scope>NUCLEOTIDE SEQUENCE [LARGE SCALE GENOMIC DNA]</scope>
    <source>
        <strain evidence="3 4">CCUG66934</strain>
    </source>
</reference>
<feature type="transmembrane region" description="Helical" evidence="1">
    <location>
        <begin position="198"/>
        <end position="220"/>
    </location>
</feature>
<feature type="transmembrane region" description="Helical" evidence="1">
    <location>
        <begin position="52"/>
        <end position="76"/>
    </location>
</feature>
<keyword evidence="1" id="KW-0812">Transmembrane</keyword>
<name>A0A399R1A6_9PROT</name>
<evidence type="ECO:0000313" key="4">
    <source>
        <dbReference type="Proteomes" id="UP000265431"/>
    </source>
</evidence>
<dbReference type="OrthoDB" id="9808690at2"/>
<dbReference type="PIRSF" id="PIRSF038959">
    <property type="entry name" value="SdpI"/>
    <property type="match status" value="1"/>
</dbReference>
<feature type="transmembrane region" description="Helical" evidence="1">
    <location>
        <begin position="88"/>
        <end position="113"/>
    </location>
</feature>
<comment type="caution">
    <text evidence="3">The sequence shown here is derived from an EMBL/GenBank/DDBJ whole genome shotgun (WGS) entry which is preliminary data.</text>
</comment>
<dbReference type="InterPro" id="IPR026272">
    <property type="entry name" value="SdpI"/>
</dbReference>
<protein>
    <submittedName>
        <fullName evidence="3">DUF1648 domain-containing protein</fullName>
    </submittedName>
</protein>
<evidence type="ECO:0000259" key="2">
    <source>
        <dbReference type="Pfam" id="PF07853"/>
    </source>
</evidence>
<keyword evidence="1" id="KW-1133">Transmembrane helix</keyword>